<feature type="region of interest" description="Disordered" evidence="1">
    <location>
        <begin position="237"/>
        <end position="272"/>
    </location>
</feature>
<feature type="region of interest" description="Disordered" evidence="1">
    <location>
        <begin position="642"/>
        <end position="712"/>
    </location>
</feature>
<dbReference type="InterPro" id="IPR026960">
    <property type="entry name" value="RVT-Znf"/>
</dbReference>
<dbReference type="EMBL" id="JAAIUW010000002">
    <property type="protein sequence ID" value="KAF7842718.1"/>
    <property type="molecule type" value="Genomic_DNA"/>
</dbReference>
<dbReference type="Pfam" id="PF13966">
    <property type="entry name" value="zf-RVT"/>
    <property type="match status" value="1"/>
</dbReference>
<feature type="compositionally biased region" description="Polar residues" evidence="1">
    <location>
        <begin position="243"/>
        <end position="266"/>
    </location>
</feature>
<dbReference type="Pfam" id="PF13456">
    <property type="entry name" value="RVT_3"/>
    <property type="match status" value="1"/>
</dbReference>
<feature type="compositionally biased region" description="Basic and acidic residues" evidence="1">
    <location>
        <begin position="441"/>
        <end position="452"/>
    </location>
</feature>
<dbReference type="Gene3D" id="3.30.420.10">
    <property type="entry name" value="Ribonuclease H-like superfamily/Ribonuclease H"/>
    <property type="match status" value="1"/>
</dbReference>
<dbReference type="CDD" id="cd01650">
    <property type="entry name" value="RT_nLTR_like"/>
    <property type="match status" value="1"/>
</dbReference>
<dbReference type="SMART" id="SM00256">
    <property type="entry name" value="FBOX"/>
    <property type="match status" value="1"/>
</dbReference>
<dbReference type="GO" id="GO:0004523">
    <property type="term" value="F:RNA-DNA hybrid ribonuclease activity"/>
    <property type="evidence" value="ECO:0007669"/>
    <property type="project" value="InterPro"/>
</dbReference>
<protein>
    <submittedName>
        <fullName evidence="4">Reverse transcriptase</fullName>
    </submittedName>
</protein>
<feature type="compositionally biased region" description="Polar residues" evidence="1">
    <location>
        <begin position="801"/>
        <end position="819"/>
    </location>
</feature>
<feature type="compositionally biased region" description="Low complexity" evidence="1">
    <location>
        <begin position="669"/>
        <end position="683"/>
    </location>
</feature>
<feature type="region of interest" description="Disordered" evidence="1">
    <location>
        <begin position="576"/>
        <end position="599"/>
    </location>
</feature>
<dbReference type="OrthoDB" id="1435695at2759"/>
<dbReference type="InterPro" id="IPR012337">
    <property type="entry name" value="RNaseH-like_sf"/>
</dbReference>
<feature type="transmembrane region" description="Helical" evidence="2">
    <location>
        <begin position="131"/>
        <end position="150"/>
    </location>
</feature>
<evidence type="ECO:0000259" key="3">
    <source>
        <dbReference type="PROSITE" id="PS50878"/>
    </source>
</evidence>
<dbReference type="PANTHER" id="PTHR31635">
    <property type="entry name" value="REVERSE TRANSCRIPTASE DOMAIN-CONTAINING PROTEIN-RELATED"/>
    <property type="match status" value="1"/>
</dbReference>
<feature type="region of interest" description="Disordered" evidence="1">
    <location>
        <begin position="774"/>
        <end position="832"/>
    </location>
</feature>
<dbReference type="InterPro" id="IPR043502">
    <property type="entry name" value="DNA/RNA_pol_sf"/>
</dbReference>
<reference evidence="4" key="1">
    <citation type="submission" date="2020-09" db="EMBL/GenBank/DDBJ databases">
        <title>Genome-Enabled Discovery of Anthraquinone Biosynthesis in Senna tora.</title>
        <authorList>
            <person name="Kang S.-H."/>
            <person name="Pandey R.P."/>
            <person name="Lee C.-M."/>
            <person name="Sim J.-S."/>
            <person name="Jeong J.-T."/>
            <person name="Choi B.-S."/>
            <person name="Jung M."/>
            <person name="Ginzburg D."/>
            <person name="Zhao K."/>
            <person name="Won S.Y."/>
            <person name="Oh T.-J."/>
            <person name="Yu Y."/>
            <person name="Kim N.-H."/>
            <person name="Lee O.R."/>
            <person name="Lee T.-H."/>
            <person name="Bashyal P."/>
            <person name="Kim T.-S."/>
            <person name="Lee W.-H."/>
            <person name="Kawkins C."/>
            <person name="Kim C.-K."/>
            <person name="Kim J.S."/>
            <person name="Ahn B.O."/>
            <person name="Rhee S.Y."/>
            <person name="Sohng J.K."/>
        </authorList>
    </citation>
    <scope>NUCLEOTIDE SEQUENCE</scope>
    <source>
        <tissue evidence="4">Leaf</tissue>
    </source>
</reference>
<dbReference type="CDD" id="cd22160">
    <property type="entry name" value="F-box_AtFBL13-like"/>
    <property type="match status" value="1"/>
</dbReference>
<feature type="region of interest" description="Disordered" evidence="1">
    <location>
        <begin position="421"/>
        <end position="452"/>
    </location>
</feature>
<keyword evidence="4" id="KW-0808">Transferase</keyword>
<organism evidence="4 5">
    <name type="scientific">Senna tora</name>
    <dbReference type="NCBI Taxonomy" id="362788"/>
    <lineage>
        <taxon>Eukaryota</taxon>
        <taxon>Viridiplantae</taxon>
        <taxon>Streptophyta</taxon>
        <taxon>Embryophyta</taxon>
        <taxon>Tracheophyta</taxon>
        <taxon>Spermatophyta</taxon>
        <taxon>Magnoliopsida</taxon>
        <taxon>eudicotyledons</taxon>
        <taxon>Gunneridae</taxon>
        <taxon>Pentapetalae</taxon>
        <taxon>rosids</taxon>
        <taxon>fabids</taxon>
        <taxon>Fabales</taxon>
        <taxon>Fabaceae</taxon>
        <taxon>Caesalpinioideae</taxon>
        <taxon>Cassia clade</taxon>
        <taxon>Senna</taxon>
    </lineage>
</organism>
<dbReference type="PROSITE" id="PS50878">
    <property type="entry name" value="RT_POL"/>
    <property type="match status" value="1"/>
</dbReference>
<dbReference type="InterPro" id="IPR002156">
    <property type="entry name" value="RNaseH_domain"/>
</dbReference>
<dbReference type="InterPro" id="IPR001810">
    <property type="entry name" value="F-box_dom"/>
</dbReference>
<evidence type="ECO:0000313" key="5">
    <source>
        <dbReference type="Proteomes" id="UP000634136"/>
    </source>
</evidence>
<sequence>MEDRISMLPDEVLHLILSYLKTKLSVQTCVLSKRWRYLWTGISTFHFEDSSFLDDSSFLKFLNHVVLHRDHFKTIRQFKISYSNMDYVYATKLVIDFFVTHGCGIEDLVLSSNTIQKEFLPQPYWNLLHTYRVMIIMLQWIALLCMILNVDYVQCCYVIRELGYKYLIDMFGAVGGAMFVTLSEQTICMSLPFPNPPSPSSACTTHPLKKPPDRSKSFKEILCGNISNPVPTPLNPFFPENPPITTTNSGNPNSLNPTQTNPTVDSQAPLLPTPEISLPMELVRKIKVPEEIRTSIYNKWKSSIIIQTPFETHDKDSLSLRLKRLWRTQQTPNLHALGLNFFVVADLLQDDRMKILTSQWFLGPSPILPIQNLKNPHLKQLLRYPREAYKEHQKSYKRAYENPNYKPFIRPKNTKEIKLKPLGLPKESSPNVEPTKNITNSEKEKNTGPGKLKEIEISSSSVLLPLSIKPSVTPSSKENKLSEANSSLPNQTHLSSKGKTSLPETTIYSSSSEQTALPASVTSTQINVLPQLKDSATQNPTTPLISSSPRPAKNTIPTANINDQDLHIVVTNLATESSSSEQAHTSRNHNTLRSNPTSLTCNPASIVKSLKNNAYLSPSPSSIDPIENANIFLSPINFSTKTHNEASNECQPPPNPDPTRTSFTCPTKSASPTTPQSPSTSPPRSHHASHPRQTPSRMAKIQGQSSTTTRSEAIISQCSIQHVPNLPEPSFGINTNLAQPSEGNPEQLLMAPLLGTNDERILCDILPAGSSTGACGSKRETPVYSASSTIPQDGPKLQLVPNPSSTSESIPQRDCSTSNSKHDLPPTDSSCLHPVRKAKSLHGYNYPPAPSKSLRLRQVLFTLRNRNTKLSVKAHPKGAANPEFRRVFRDMMPTYQPDMVLLTETRISGEHADNIITSLGFDNTFKVDAMGFAGGIWILWNPRAINVEVLSFSFQEIQCLIKLDSTYHSSLTNPPLEQEIKDVVFNLHPLKAPGLDGFHALFYQKSWDTIKEDLIKDLQEIFRTINIPEDWSSTLIALIPKSNNASKPQHFRPIGLCSTQYKILTKILANRIKPFLNNLISPNQGAFMKGRHTSDLFITAHEILHSMNLSRAKKGWIVIKLDIHKAFDTLSWSFITNILTAFNFPTNFINLILSGLTSANYTILVNGKMSEPFKPAKGIRQGDPISPYIFILAMEFLNHLILHQVSNRNWLPFKFRQSTLNFSHLFFADDILLFSKASSKSCHIIKETLDLFSNISGLHINLEKSKFWVSSNTPDSKARHIQNILDKIIWKHSKDGNFSIKSAYGASIEDLNNDMHNMKWIWKPFCNPKQSFFLWRSFHNALPTSKKLNAIIPSIPSSCKLCQQNQEYLSHILRDCPMVSILWNQLPLPQNFFNLPINDWLKINCQTNTCLYKNIPWNTLFCYICFFIWHNRNLLYFKSKPFQPQDILKIALSSASEFHFLANQKSYNTHCSNQIVRWKEPRQSFFKLNIDGSEANRQIGAGGIIRNDQGSHEVSFCQYVGMGDSMKAELWALQLGLTLATDMNLKKIEIETDALSLVHLINNTNLSSLHPSFCVINNCRHLLSTFESWNISHTYREANGCADLLANHARQSRCNYSAFTSPPVFLQSQLRWDKLHAGLLRRISYKPP</sequence>
<dbReference type="SUPFAM" id="SSF81383">
    <property type="entry name" value="F-box domain"/>
    <property type="match status" value="1"/>
</dbReference>
<dbReference type="Proteomes" id="UP000634136">
    <property type="component" value="Unassembled WGS sequence"/>
</dbReference>
<dbReference type="CDD" id="cd06222">
    <property type="entry name" value="RNase_H_like"/>
    <property type="match status" value="1"/>
</dbReference>
<feature type="compositionally biased region" description="Polar residues" evidence="1">
    <location>
        <begin position="702"/>
        <end position="712"/>
    </location>
</feature>
<name>A0A834XDT2_9FABA</name>
<evidence type="ECO:0000256" key="2">
    <source>
        <dbReference type="SAM" id="Phobius"/>
    </source>
</evidence>
<dbReference type="Pfam" id="PF00646">
    <property type="entry name" value="F-box"/>
    <property type="match status" value="1"/>
</dbReference>
<dbReference type="PANTHER" id="PTHR31635:SF196">
    <property type="entry name" value="REVERSE TRANSCRIPTASE DOMAIN-CONTAINING PROTEIN-RELATED"/>
    <property type="match status" value="1"/>
</dbReference>
<evidence type="ECO:0000313" key="4">
    <source>
        <dbReference type="EMBL" id="KAF7842718.1"/>
    </source>
</evidence>
<dbReference type="SUPFAM" id="SSF53098">
    <property type="entry name" value="Ribonuclease H-like"/>
    <property type="match status" value="1"/>
</dbReference>
<dbReference type="InterPro" id="IPR036397">
    <property type="entry name" value="RNaseH_sf"/>
</dbReference>
<proteinExistence type="predicted"/>
<dbReference type="Pfam" id="PF00078">
    <property type="entry name" value="RVT_1"/>
    <property type="match status" value="1"/>
</dbReference>
<keyword evidence="5" id="KW-1185">Reference proteome</keyword>
<keyword evidence="2" id="KW-0812">Transmembrane</keyword>
<dbReference type="GO" id="GO:0003964">
    <property type="term" value="F:RNA-directed DNA polymerase activity"/>
    <property type="evidence" value="ECO:0007669"/>
    <property type="project" value="UniProtKB-KW"/>
</dbReference>
<gene>
    <name evidence="4" type="ORF">G2W53_005016</name>
</gene>
<keyword evidence="2" id="KW-0472">Membrane</keyword>
<accession>A0A834XDT2</accession>
<feature type="compositionally biased region" description="Polar residues" evidence="1">
    <location>
        <begin position="658"/>
        <end position="668"/>
    </location>
</feature>
<feature type="transmembrane region" description="Helical" evidence="2">
    <location>
        <begin position="162"/>
        <end position="182"/>
    </location>
</feature>
<dbReference type="InterPro" id="IPR000477">
    <property type="entry name" value="RT_dom"/>
</dbReference>
<feature type="compositionally biased region" description="Polar residues" evidence="1">
    <location>
        <begin position="428"/>
        <end position="440"/>
    </location>
</feature>
<comment type="caution">
    <text evidence="4">The sequence shown here is derived from an EMBL/GenBank/DDBJ whole genome shotgun (WGS) entry which is preliminary data.</text>
</comment>
<feature type="region of interest" description="Disordered" evidence="1">
    <location>
        <begin position="468"/>
        <end position="519"/>
    </location>
</feature>
<dbReference type="InterPro" id="IPR036047">
    <property type="entry name" value="F-box-like_dom_sf"/>
</dbReference>
<dbReference type="InterPro" id="IPR044730">
    <property type="entry name" value="RNase_H-like_dom_plant"/>
</dbReference>
<dbReference type="Gene3D" id="1.20.1280.50">
    <property type="match status" value="1"/>
</dbReference>
<feature type="compositionally biased region" description="Polar residues" evidence="1">
    <location>
        <begin position="482"/>
        <end position="519"/>
    </location>
</feature>
<keyword evidence="4" id="KW-0695">RNA-directed DNA polymerase</keyword>
<dbReference type="GO" id="GO:0003676">
    <property type="term" value="F:nucleic acid binding"/>
    <property type="evidence" value="ECO:0007669"/>
    <property type="project" value="InterPro"/>
</dbReference>
<evidence type="ECO:0000256" key="1">
    <source>
        <dbReference type="SAM" id="MobiDB-lite"/>
    </source>
</evidence>
<dbReference type="SUPFAM" id="SSF56672">
    <property type="entry name" value="DNA/RNA polymerases"/>
    <property type="match status" value="1"/>
</dbReference>
<keyword evidence="2" id="KW-1133">Transmembrane helix</keyword>
<feature type="domain" description="Reverse transcriptase" evidence="3">
    <location>
        <begin position="1020"/>
        <end position="1285"/>
    </location>
</feature>
<keyword evidence="4" id="KW-0548">Nucleotidyltransferase</keyword>
<dbReference type="InterPro" id="IPR053781">
    <property type="entry name" value="F-box_AtFBL13-like"/>
</dbReference>